<evidence type="ECO:0000313" key="2">
    <source>
        <dbReference type="EMBL" id="CAK9147402.1"/>
    </source>
</evidence>
<accession>A0ABC8RZF4</accession>
<keyword evidence="3" id="KW-1185">Reference proteome</keyword>
<protein>
    <submittedName>
        <fullName evidence="2">Uncharacterized protein</fullName>
    </submittedName>
</protein>
<feature type="non-terminal residue" evidence="2">
    <location>
        <position position="1"/>
    </location>
</feature>
<dbReference type="AlphaFoldDB" id="A0ABC8RZF4"/>
<gene>
    <name evidence="2" type="ORF">ILEXP_LOCUS15293</name>
</gene>
<dbReference type="EMBL" id="CAUOFW020001679">
    <property type="protein sequence ID" value="CAK9147402.1"/>
    <property type="molecule type" value="Genomic_DNA"/>
</dbReference>
<feature type="region of interest" description="Disordered" evidence="1">
    <location>
        <begin position="1"/>
        <end position="20"/>
    </location>
</feature>
<feature type="compositionally biased region" description="Polar residues" evidence="1">
    <location>
        <begin position="1"/>
        <end position="13"/>
    </location>
</feature>
<evidence type="ECO:0000256" key="1">
    <source>
        <dbReference type="SAM" id="MobiDB-lite"/>
    </source>
</evidence>
<comment type="caution">
    <text evidence="2">The sequence shown here is derived from an EMBL/GenBank/DDBJ whole genome shotgun (WGS) entry which is preliminary data.</text>
</comment>
<evidence type="ECO:0000313" key="3">
    <source>
        <dbReference type="Proteomes" id="UP001642360"/>
    </source>
</evidence>
<organism evidence="2 3">
    <name type="scientific">Ilex paraguariensis</name>
    <name type="common">yerba mate</name>
    <dbReference type="NCBI Taxonomy" id="185542"/>
    <lineage>
        <taxon>Eukaryota</taxon>
        <taxon>Viridiplantae</taxon>
        <taxon>Streptophyta</taxon>
        <taxon>Embryophyta</taxon>
        <taxon>Tracheophyta</taxon>
        <taxon>Spermatophyta</taxon>
        <taxon>Magnoliopsida</taxon>
        <taxon>eudicotyledons</taxon>
        <taxon>Gunneridae</taxon>
        <taxon>Pentapetalae</taxon>
        <taxon>asterids</taxon>
        <taxon>campanulids</taxon>
        <taxon>Aquifoliales</taxon>
        <taxon>Aquifoliaceae</taxon>
        <taxon>Ilex</taxon>
    </lineage>
</organism>
<dbReference type="Proteomes" id="UP001642360">
    <property type="component" value="Unassembled WGS sequence"/>
</dbReference>
<sequence length="56" mass="5850">ILDSSAHPSTLETEQVVLSDDAPQLAETQVIRDTLILPPVPTPEVAPADSTISSSP</sequence>
<reference evidence="2 3" key="1">
    <citation type="submission" date="2024-02" db="EMBL/GenBank/DDBJ databases">
        <authorList>
            <person name="Vignale AGUSTIN F."/>
            <person name="Sosa J E."/>
            <person name="Modenutti C."/>
        </authorList>
    </citation>
    <scope>NUCLEOTIDE SEQUENCE [LARGE SCALE GENOMIC DNA]</scope>
</reference>
<name>A0ABC8RZF4_9AQUA</name>
<proteinExistence type="predicted"/>